<feature type="compositionally biased region" description="Basic and acidic residues" evidence="5">
    <location>
        <begin position="405"/>
        <end position="424"/>
    </location>
</feature>
<evidence type="ECO:0000313" key="8">
    <source>
        <dbReference type="EMBL" id="PQP14635.1"/>
    </source>
</evidence>
<dbReference type="Gene3D" id="1.20.1250.20">
    <property type="entry name" value="MFS general substrate transporter like domains"/>
    <property type="match status" value="2"/>
</dbReference>
<feature type="transmembrane region" description="Helical" evidence="6">
    <location>
        <begin position="137"/>
        <end position="155"/>
    </location>
</feature>
<feature type="domain" description="Major facilitator superfamily (MFS) profile" evidence="7">
    <location>
        <begin position="1"/>
        <end position="397"/>
    </location>
</feature>
<evidence type="ECO:0000256" key="2">
    <source>
        <dbReference type="ARBA" id="ARBA00022692"/>
    </source>
</evidence>
<feature type="transmembrane region" description="Helical" evidence="6">
    <location>
        <begin position="161"/>
        <end position="185"/>
    </location>
</feature>
<dbReference type="Pfam" id="PF07690">
    <property type="entry name" value="MFS_1"/>
    <property type="match status" value="1"/>
</dbReference>
<dbReference type="InterPro" id="IPR036259">
    <property type="entry name" value="MFS_trans_sf"/>
</dbReference>
<feature type="transmembrane region" description="Helical" evidence="6">
    <location>
        <begin position="45"/>
        <end position="70"/>
    </location>
</feature>
<evidence type="ECO:0000259" key="7">
    <source>
        <dbReference type="PROSITE" id="PS50850"/>
    </source>
</evidence>
<feature type="transmembrane region" description="Helical" evidence="6">
    <location>
        <begin position="104"/>
        <end position="125"/>
    </location>
</feature>
<keyword evidence="4 6" id="KW-0472">Membrane</keyword>
<evidence type="ECO:0000256" key="6">
    <source>
        <dbReference type="SAM" id="Phobius"/>
    </source>
</evidence>
<evidence type="ECO:0000256" key="5">
    <source>
        <dbReference type="SAM" id="MobiDB-lite"/>
    </source>
</evidence>
<evidence type="ECO:0000256" key="4">
    <source>
        <dbReference type="ARBA" id="ARBA00023136"/>
    </source>
</evidence>
<dbReference type="PROSITE" id="PS50850">
    <property type="entry name" value="MFS"/>
    <property type="match status" value="1"/>
</dbReference>
<feature type="transmembrane region" description="Helical" evidence="6">
    <location>
        <begin position="12"/>
        <end position="33"/>
    </location>
</feature>
<feature type="transmembrane region" description="Helical" evidence="6">
    <location>
        <begin position="339"/>
        <end position="361"/>
    </location>
</feature>
<dbReference type="EMBL" id="PUIO01000085">
    <property type="protein sequence ID" value="PQP14635.1"/>
    <property type="molecule type" value="Genomic_DNA"/>
</dbReference>
<comment type="subcellular location">
    <subcellularLocation>
        <location evidence="1">Cell membrane</location>
        <topology evidence="1">Multi-pass membrane protein</topology>
    </subcellularLocation>
</comment>
<feature type="transmembrane region" description="Helical" evidence="6">
    <location>
        <begin position="283"/>
        <end position="302"/>
    </location>
</feature>
<name>A0A2S8IIV2_RHOOP</name>
<accession>A0A2S8IIV2</accession>
<dbReference type="RefSeq" id="WP_105423275.1">
    <property type="nucleotide sequence ID" value="NZ_PUIO01000085.1"/>
</dbReference>
<comment type="caution">
    <text evidence="8">The sequence shown here is derived from an EMBL/GenBank/DDBJ whole genome shotgun (WGS) entry which is preliminary data.</text>
</comment>
<evidence type="ECO:0000256" key="3">
    <source>
        <dbReference type="ARBA" id="ARBA00022989"/>
    </source>
</evidence>
<reference evidence="9" key="1">
    <citation type="submission" date="2018-02" db="EMBL/GenBank/DDBJ databases">
        <title>Draft genome sequencing of Rhodococcus opacus KU647198.</title>
        <authorList>
            <person name="Zheng B.-X."/>
        </authorList>
    </citation>
    <scope>NUCLEOTIDE SEQUENCE [LARGE SCALE GENOMIC DNA]</scope>
    <source>
        <strain evidence="9">04-OD7</strain>
    </source>
</reference>
<dbReference type="AlphaFoldDB" id="A0A2S8IIV2"/>
<organism evidence="8 9">
    <name type="scientific">Rhodococcus opacus</name>
    <name type="common">Nocardia opaca</name>
    <dbReference type="NCBI Taxonomy" id="37919"/>
    <lineage>
        <taxon>Bacteria</taxon>
        <taxon>Bacillati</taxon>
        <taxon>Actinomycetota</taxon>
        <taxon>Actinomycetes</taxon>
        <taxon>Mycobacteriales</taxon>
        <taxon>Nocardiaceae</taxon>
        <taxon>Rhodococcus</taxon>
    </lineage>
</organism>
<feature type="transmembrane region" description="Helical" evidence="6">
    <location>
        <begin position="308"/>
        <end position="327"/>
    </location>
</feature>
<evidence type="ECO:0000313" key="9">
    <source>
        <dbReference type="Proteomes" id="UP000239290"/>
    </source>
</evidence>
<protein>
    <submittedName>
        <fullName evidence="8">MFS transporter</fullName>
    </submittedName>
</protein>
<feature type="transmembrane region" description="Helical" evidence="6">
    <location>
        <begin position="214"/>
        <end position="233"/>
    </location>
</feature>
<feature type="transmembrane region" description="Helical" evidence="6">
    <location>
        <begin position="253"/>
        <end position="271"/>
    </location>
</feature>
<feature type="region of interest" description="Disordered" evidence="5">
    <location>
        <begin position="398"/>
        <end position="433"/>
    </location>
</feature>
<sequence length="433" mass="45387">MITAPSTNQQRALIAAVQVLGLCVWFSATAVVPSLRSEWGIGSSAAVWLTASVQIGFVAGAVTSTLFNLADRIAPQYLLAASAFGAAVCTALLALFVNNLSAAIPLRFLTGVLLAGVYPVGMKLMASWSESTDRGRAFGVLLGALTLGSALPHLISGLGPLPWRTVMMAAAVLTAIGALIAVLLITSGPHLDTRPITPSARYAITMFRERGPRLANIGYFGHMWELYAFWTWMSMFVLAGREQRGTGPVTTTSIIAFAAIGLAGIAGCLLGGWASDRFGRSPAAVTALVISGACCVLSPLFFTTPTGVLLAFLLVWGAAVIADSGVFSTSLSETADSRFVGTALTAQTAIGFLLTVVTIQLVPVAADLIGWRYAFLLLAPGPLIGAVAMAALRARTTPATNSQHSSKEEHHAQYLDSPHPDSWPDRGALPHRR</sequence>
<gene>
    <name evidence="8" type="ORF">C5613_40315</name>
</gene>
<dbReference type="Proteomes" id="UP000239290">
    <property type="component" value="Unassembled WGS sequence"/>
</dbReference>
<keyword evidence="2 6" id="KW-0812">Transmembrane</keyword>
<proteinExistence type="predicted"/>
<dbReference type="PANTHER" id="PTHR23521:SF3">
    <property type="entry name" value="MFS TRANSPORTER"/>
    <property type="match status" value="1"/>
</dbReference>
<keyword evidence="3 6" id="KW-1133">Transmembrane helix</keyword>
<dbReference type="GO" id="GO:0022857">
    <property type="term" value="F:transmembrane transporter activity"/>
    <property type="evidence" value="ECO:0007669"/>
    <property type="project" value="InterPro"/>
</dbReference>
<dbReference type="SUPFAM" id="SSF103473">
    <property type="entry name" value="MFS general substrate transporter"/>
    <property type="match status" value="1"/>
</dbReference>
<feature type="transmembrane region" description="Helical" evidence="6">
    <location>
        <begin position="373"/>
        <end position="392"/>
    </location>
</feature>
<evidence type="ECO:0000256" key="1">
    <source>
        <dbReference type="ARBA" id="ARBA00004651"/>
    </source>
</evidence>
<feature type="transmembrane region" description="Helical" evidence="6">
    <location>
        <begin position="77"/>
        <end position="98"/>
    </location>
</feature>
<dbReference type="InterPro" id="IPR011701">
    <property type="entry name" value="MFS"/>
</dbReference>
<dbReference type="InterPro" id="IPR020846">
    <property type="entry name" value="MFS_dom"/>
</dbReference>
<dbReference type="PANTHER" id="PTHR23521">
    <property type="entry name" value="TRANSPORTER MFS SUPERFAMILY"/>
    <property type="match status" value="1"/>
</dbReference>
<dbReference type="GO" id="GO:0005886">
    <property type="term" value="C:plasma membrane"/>
    <property type="evidence" value="ECO:0007669"/>
    <property type="project" value="UniProtKB-SubCell"/>
</dbReference>